<dbReference type="EMBL" id="JAWWNJ010000175">
    <property type="protein sequence ID" value="KAK6975083.1"/>
    <property type="molecule type" value="Genomic_DNA"/>
</dbReference>
<organism evidence="1 2">
    <name type="scientific">Favolaschia claudopus</name>
    <dbReference type="NCBI Taxonomy" id="2862362"/>
    <lineage>
        <taxon>Eukaryota</taxon>
        <taxon>Fungi</taxon>
        <taxon>Dikarya</taxon>
        <taxon>Basidiomycota</taxon>
        <taxon>Agaricomycotina</taxon>
        <taxon>Agaricomycetes</taxon>
        <taxon>Agaricomycetidae</taxon>
        <taxon>Agaricales</taxon>
        <taxon>Marasmiineae</taxon>
        <taxon>Mycenaceae</taxon>
        <taxon>Favolaschia</taxon>
    </lineage>
</organism>
<reference evidence="1 2" key="1">
    <citation type="journal article" date="2024" name="J Genomics">
        <title>Draft genome sequencing and assembly of Favolaschia claudopus CIRM-BRFM 2984 isolated from oak limbs.</title>
        <authorList>
            <person name="Navarro D."/>
            <person name="Drula E."/>
            <person name="Chaduli D."/>
            <person name="Cazenave R."/>
            <person name="Ahrendt S."/>
            <person name="Wang J."/>
            <person name="Lipzen A."/>
            <person name="Daum C."/>
            <person name="Barry K."/>
            <person name="Grigoriev I.V."/>
            <person name="Favel A."/>
            <person name="Rosso M.N."/>
            <person name="Martin F."/>
        </authorList>
    </citation>
    <scope>NUCLEOTIDE SEQUENCE [LARGE SCALE GENOMIC DNA]</scope>
    <source>
        <strain evidence="1 2">CIRM-BRFM 2984</strain>
    </source>
</reference>
<name>A0AAV9ZAM2_9AGAR</name>
<sequence length="358" mass="39364">MARRLTEPQPFLQTSIDSELKIAASSNPITVFDSGILHRRTPPPCDQVHRLPTVVFLRSAISHSTTVSMANGSAFSMEAVGSERLLSGAEKNKLCFGRIPALLTRWTQGDRSSQATKWLSLIFVSADTLEENRGMELFHFASIVFINIYDHPARHATSSIKILPYQALNRPRDVGEAKWMIVTISFGNDDPDVAEPVTSFLPRPHDYFASASSSPRFGTIYTLNGRHSRQAPNTPASFGTERIYDSVLDGRRSAVQVLIKRRTLLLLQSVGSDSSRERIYPLVAVGASASLLFISLSLNSSTLFLLRAVVARSGCICREGAREELAGALEVEVPAQSVMDDTRIRTRASMGSRNLSNI</sequence>
<dbReference type="Proteomes" id="UP001362999">
    <property type="component" value="Unassembled WGS sequence"/>
</dbReference>
<proteinExistence type="predicted"/>
<evidence type="ECO:0000313" key="2">
    <source>
        <dbReference type="Proteomes" id="UP001362999"/>
    </source>
</evidence>
<protein>
    <submittedName>
        <fullName evidence="1">Uncharacterized protein</fullName>
    </submittedName>
</protein>
<gene>
    <name evidence="1" type="ORF">R3P38DRAFT_2811093</name>
</gene>
<accession>A0AAV9ZAM2</accession>
<keyword evidence="2" id="KW-1185">Reference proteome</keyword>
<comment type="caution">
    <text evidence="1">The sequence shown here is derived from an EMBL/GenBank/DDBJ whole genome shotgun (WGS) entry which is preliminary data.</text>
</comment>
<evidence type="ECO:0000313" key="1">
    <source>
        <dbReference type="EMBL" id="KAK6975083.1"/>
    </source>
</evidence>
<dbReference type="AlphaFoldDB" id="A0AAV9ZAM2"/>